<dbReference type="AlphaFoldDB" id="A0A0M0L9H9"/>
<dbReference type="EMBL" id="LILB01000008">
    <property type="protein sequence ID" value="KOO47745.1"/>
    <property type="molecule type" value="Genomic_DNA"/>
</dbReference>
<gene>
    <name evidence="1" type="ORF">AMD00_19080</name>
</gene>
<protein>
    <submittedName>
        <fullName evidence="1">Uncharacterized protein</fullName>
    </submittedName>
</protein>
<evidence type="ECO:0000313" key="2">
    <source>
        <dbReference type="Proteomes" id="UP000036867"/>
    </source>
</evidence>
<organism evidence="1 2">
    <name type="scientific">Viridibacillus arvi</name>
    <dbReference type="NCBI Taxonomy" id="263475"/>
    <lineage>
        <taxon>Bacteria</taxon>
        <taxon>Bacillati</taxon>
        <taxon>Bacillota</taxon>
        <taxon>Bacilli</taxon>
        <taxon>Bacillales</taxon>
        <taxon>Caryophanaceae</taxon>
        <taxon>Viridibacillus</taxon>
    </lineage>
</organism>
<comment type="caution">
    <text evidence="1">The sequence shown here is derived from an EMBL/GenBank/DDBJ whole genome shotgun (WGS) entry which is preliminary data.</text>
</comment>
<evidence type="ECO:0000313" key="1">
    <source>
        <dbReference type="EMBL" id="KOO47745.1"/>
    </source>
</evidence>
<proteinExistence type="predicted"/>
<dbReference type="Proteomes" id="UP000036867">
    <property type="component" value="Unassembled WGS sequence"/>
</dbReference>
<keyword evidence="2" id="KW-1185">Reference proteome</keyword>
<sequence>MGHWESEAADLYISRDKIITVLKEDGKTLENKYIIVSYNDKKRSITIKPKNSEEDITNLANVFQFNKNYTRINATIDLSESSFSESDEDTYKNIDQKYMDSQVNEIKFVDKKQEPE</sequence>
<name>A0A0M0L9H9_9BACL</name>
<reference evidence="2" key="1">
    <citation type="submission" date="2015-08" db="EMBL/GenBank/DDBJ databases">
        <title>Fjat-10028 dsm 16317.</title>
        <authorList>
            <person name="Liu B."/>
            <person name="Wang J."/>
            <person name="Zhu Y."/>
            <person name="Liu G."/>
            <person name="Chen Q."/>
            <person name="Chen Z."/>
            <person name="Lan J."/>
            <person name="Che J."/>
            <person name="Ge C."/>
            <person name="Shi H."/>
            <person name="Pan Z."/>
            <person name="Liu X."/>
        </authorList>
    </citation>
    <scope>NUCLEOTIDE SEQUENCE [LARGE SCALE GENOMIC DNA]</scope>
    <source>
        <strain evidence="2">DSM 16317</strain>
    </source>
</reference>
<accession>A0A0M0L9H9</accession>